<dbReference type="Proteomes" id="UP000499080">
    <property type="component" value="Unassembled WGS sequence"/>
</dbReference>
<comment type="caution">
    <text evidence="11">The sequence shown here is derived from an EMBL/GenBank/DDBJ whole genome shotgun (WGS) entry which is preliminary data.</text>
</comment>
<dbReference type="EC" id="2.3.1.199" evidence="10"/>
<evidence type="ECO:0000256" key="6">
    <source>
        <dbReference type="ARBA" id="ARBA00022989"/>
    </source>
</evidence>
<dbReference type="GO" id="GO:0042761">
    <property type="term" value="P:very long-chain fatty acid biosynthetic process"/>
    <property type="evidence" value="ECO:0007669"/>
    <property type="project" value="TreeGrafter"/>
</dbReference>
<evidence type="ECO:0000256" key="4">
    <source>
        <dbReference type="ARBA" id="ARBA00022692"/>
    </source>
</evidence>
<keyword evidence="12" id="KW-1185">Reference proteome</keyword>
<dbReference type="PANTHER" id="PTHR11157:SF126">
    <property type="entry name" value="ELONGATION OF VERY LONG CHAIN FATTY ACIDS PROTEIN"/>
    <property type="match status" value="1"/>
</dbReference>
<dbReference type="InterPro" id="IPR002076">
    <property type="entry name" value="ELO_fam"/>
</dbReference>
<sequence length="164" mass="19101">MSKKYNDKYYARYGDPRTAQWLLMDNQMYAFILGAAYFVVTKWILPRLMRNRNPCELKKLTIGYNFGMMVLNAWVFYEGFYNKSYPTRICKRCIRMSSPTRHEGEGLIPSVTSTLRKCIPKLLYQGKALIMKGDSQNSFLRSCVFILRANDASSFSHVFLQGDI</sequence>
<keyword evidence="4 10" id="KW-0812">Transmembrane</keyword>
<dbReference type="AlphaFoldDB" id="A0A4Y2IL54"/>
<organism evidence="11 12">
    <name type="scientific">Araneus ventricosus</name>
    <name type="common">Orbweaver spider</name>
    <name type="synonym">Epeira ventricosa</name>
    <dbReference type="NCBI Taxonomy" id="182803"/>
    <lineage>
        <taxon>Eukaryota</taxon>
        <taxon>Metazoa</taxon>
        <taxon>Ecdysozoa</taxon>
        <taxon>Arthropoda</taxon>
        <taxon>Chelicerata</taxon>
        <taxon>Arachnida</taxon>
        <taxon>Araneae</taxon>
        <taxon>Araneomorphae</taxon>
        <taxon>Entelegynae</taxon>
        <taxon>Araneoidea</taxon>
        <taxon>Araneidae</taxon>
        <taxon>Araneus</taxon>
    </lineage>
</organism>
<accession>A0A4Y2IL54</accession>
<dbReference type="OrthoDB" id="434092at2759"/>
<evidence type="ECO:0000256" key="3">
    <source>
        <dbReference type="ARBA" id="ARBA00022679"/>
    </source>
</evidence>
<proteinExistence type="inferred from homology"/>
<comment type="catalytic activity">
    <reaction evidence="10">
        <text>a very-long-chain acyl-CoA + malonyl-CoA + H(+) = a very-long-chain 3-oxoacyl-CoA + CO2 + CoA</text>
        <dbReference type="Rhea" id="RHEA:32727"/>
        <dbReference type="ChEBI" id="CHEBI:15378"/>
        <dbReference type="ChEBI" id="CHEBI:16526"/>
        <dbReference type="ChEBI" id="CHEBI:57287"/>
        <dbReference type="ChEBI" id="CHEBI:57384"/>
        <dbReference type="ChEBI" id="CHEBI:90725"/>
        <dbReference type="ChEBI" id="CHEBI:90736"/>
        <dbReference type="EC" id="2.3.1.199"/>
    </reaction>
</comment>
<dbReference type="GO" id="GO:0005789">
    <property type="term" value="C:endoplasmic reticulum membrane"/>
    <property type="evidence" value="ECO:0007669"/>
    <property type="project" value="TreeGrafter"/>
</dbReference>
<evidence type="ECO:0000256" key="2">
    <source>
        <dbReference type="ARBA" id="ARBA00022516"/>
    </source>
</evidence>
<dbReference type="GO" id="GO:0030148">
    <property type="term" value="P:sphingolipid biosynthetic process"/>
    <property type="evidence" value="ECO:0007669"/>
    <property type="project" value="TreeGrafter"/>
</dbReference>
<evidence type="ECO:0000256" key="5">
    <source>
        <dbReference type="ARBA" id="ARBA00022832"/>
    </source>
</evidence>
<keyword evidence="2 10" id="KW-0444">Lipid biosynthesis</keyword>
<gene>
    <name evidence="11" type="ORF">AVEN_80309_1</name>
</gene>
<dbReference type="GO" id="GO:0019367">
    <property type="term" value="P:fatty acid elongation, saturated fatty acid"/>
    <property type="evidence" value="ECO:0007669"/>
    <property type="project" value="TreeGrafter"/>
</dbReference>
<evidence type="ECO:0000256" key="10">
    <source>
        <dbReference type="RuleBase" id="RU361115"/>
    </source>
</evidence>
<feature type="transmembrane region" description="Helical" evidence="10">
    <location>
        <begin position="57"/>
        <end position="77"/>
    </location>
</feature>
<name>A0A4Y2IL54_ARAVE</name>
<feature type="transmembrane region" description="Helical" evidence="10">
    <location>
        <begin position="28"/>
        <end position="45"/>
    </location>
</feature>
<comment type="caution">
    <text evidence="10">Lacks conserved residue(s) required for the propagation of feature annotation.</text>
</comment>
<reference evidence="11 12" key="1">
    <citation type="journal article" date="2019" name="Sci. Rep.">
        <title>Orb-weaving spider Araneus ventricosus genome elucidates the spidroin gene catalogue.</title>
        <authorList>
            <person name="Kono N."/>
            <person name="Nakamura H."/>
            <person name="Ohtoshi R."/>
            <person name="Moran D.A.P."/>
            <person name="Shinohara A."/>
            <person name="Yoshida Y."/>
            <person name="Fujiwara M."/>
            <person name="Mori M."/>
            <person name="Tomita M."/>
            <person name="Arakawa K."/>
        </authorList>
    </citation>
    <scope>NUCLEOTIDE SEQUENCE [LARGE SCALE GENOMIC DNA]</scope>
</reference>
<keyword evidence="8 10" id="KW-0472">Membrane</keyword>
<comment type="subcellular location">
    <subcellularLocation>
        <location evidence="1">Membrane</location>
        <topology evidence="1">Multi-pass membrane protein</topology>
    </subcellularLocation>
</comment>
<evidence type="ECO:0000256" key="7">
    <source>
        <dbReference type="ARBA" id="ARBA00023098"/>
    </source>
</evidence>
<comment type="similarity">
    <text evidence="10">Belongs to the ELO family.</text>
</comment>
<dbReference type="Pfam" id="PF01151">
    <property type="entry name" value="ELO"/>
    <property type="match status" value="1"/>
</dbReference>
<dbReference type="PANTHER" id="PTHR11157">
    <property type="entry name" value="FATTY ACID ACYL TRANSFERASE-RELATED"/>
    <property type="match status" value="1"/>
</dbReference>
<keyword evidence="5 10" id="KW-0276">Fatty acid metabolism</keyword>
<dbReference type="GO" id="GO:0034626">
    <property type="term" value="P:fatty acid elongation, polyunsaturated fatty acid"/>
    <property type="evidence" value="ECO:0007669"/>
    <property type="project" value="TreeGrafter"/>
</dbReference>
<keyword evidence="3 10" id="KW-0808">Transferase</keyword>
<evidence type="ECO:0000313" key="12">
    <source>
        <dbReference type="Proteomes" id="UP000499080"/>
    </source>
</evidence>
<keyword evidence="7 10" id="KW-0443">Lipid metabolism</keyword>
<keyword evidence="9 10" id="KW-0275">Fatty acid biosynthesis</keyword>
<evidence type="ECO:0000256" key="9">
    <source>
        <dbReference type="ARBA" id="ARBA00023160"/>
    </source>
</evidence>
<dbReference type="GO" id="GO:0009922">
    <property type="term" value="F:fatty acid elongase activity"/>
    <property type="evidence" value="ECO:0007669"/>
    <property type="project" value="UniProtKB-EC"/>
</dbReference>
<keyword evidence="6 10" id="KW-1133">Transmembrane helix</keyword>
<protein>
    <recommendedName>
        <fullName evidence="10">Elongation of very long chain fatty acids protein</fullName>
        <ecNumber evidence="10">2.3.1.199</ecNumber>
    </recommendedName>
    <alternativeName>
        <fullName evidence="10">Very-long-chain 3-oxoacyl-CoA synthase</fullName>
    </alternativeName>
</protein>
<dbReference type="EMBL" id="BGPR01002704">
    <property type="protein sequence ID" value="GBM77706.1"/>
    <property type="molecule type" value="Genomic_DNA"/>
</dbReference>
<evidence type="ECO:0000256" key="1">
    <source>
        <dbReference type="ARBA" id="ARBA00004141"/>
    </source>
</evidence>
<evidence type="ECO:0000256" key="8">
    <source>
        <dbReference type="ARBA" id="ARBA00023136"/>
    </source>
</evidence>
<dbReference type="GO" id="GO:0034625">
    <property type="term" value="P:fatty acid elongation, monounsaturated fatty acid"/>
    <property type="evidence" value="ECO:0007669"/>
    <property type="project" value="TreeGrafter"/>
</dbReference>
<evidence type="ECO:0000313" key="11">
    <source>
        <dbReference type="EMBL" id="GBM77706.1"/>
    </source>
</evidence>